<protein>
    <submittedName>
        <fullName evidence="1">Uncharacterized protein</fullName>
    </submittedName>
</protein>
<accession>A0A8X6VBA8</accession>
<dbReference type="Proteomes" id="UP000887159">
    <property type="component" value="Unassembled WGS sequence"/>
</dbReference>
<comment type="caution">
    <text evidence="1">The sequence shown here is derived from an EMBL/GenBank/DDBJ whole genome shotgun (WGS) entry which is preliminary data.</text>
</comment>
<gene>
    <name evidence="1" type="ORF">TNCV_5076911</name>
</gene>
<sequence length="125" mass="14075">MEPKEIVWCSRLWPKIGEHLTTGHDEFRGAGSDAVEIRLHKKEQQQSSDLIILNLDQEIRMTPELAPQFPNFYTTPTSRVSSQNRFNVPSASARGRFSVISGISNTRTPFNNISDMFTLLATLGP</sequence>
<dbReference type="EMBL" id="BMAU01021225">
    <property type="protein sequence ID" value="GFY01224.1"/>
    <property type="molecule type" value="Genomic_DNA"/>
</dbReference>
<keyword evidence="2" id="KW-1185">Reference proteome</keyword>
<name>A0A8X6VBA8_TRICX</name>
<reference evidence="1" key="1">
    <citation type="submission" date="2020-08" db="EMBL/GenBank/DDBJ databases">
        <title>Multicomponent nature underlies the extraordinary mechanical properties of spider dragline silk.</title>
        <authorList>
            <person name="Kono N."/>
            <person name="Nakamura H."/>
            <person name="Mori M."/>
            <person name="Yoshida Y."/>
            <person name="Ohtoshi R."/>
            <person name="Malay A.D."/>
            <person name="Moran D.A.P."/>
            <person name="Tomita M."/>
            <person name="Numata K."/>
            <person name="Arakawa K."/>
        </authorList>
    </citation>
    <scope>NUCLEOTIDE SEQUENCE</scope>
</reference>
<organism evidence="1 2">
    <name type="scientific">Trichonephila clavipes</name>
    <name type="common">Golden silk orbweaver</name>
    <name type="synonym">Nephila clavipes</name>
    <dbReference type="NCBI Taxonomy" id="2585209"/>
    <lineage>
        <taxon>Eukaryota</taxon>
        <taxon>Metazoa</taxon>
        <taxon>Ecdysozoa</taxon>
        <taxon>Arthropoda</taxon>
        <taxon>Chelicerata</taxon>
        <taxon>Arachnida</taxon>
        <taxon>Araneae</taxon>
        <taxon>Araneomorphae</taxon>
        <taxon>Entelegynae</taxon>
        <taxon>Araneoidea</taxon>
        <taxon>Nephilidae</taxon>
        <taxon>Trichonephila</taxon>
    </lineage>
</organism>
<proteinExistence type="predicted"/>
<dbReference type="AlphaFoldDB" id="A0A8X6VBA8"/>
<evidence type="ECO:0000313" key="1">
    <source>
        <dbReference type="EMBL" id="GFY01224.1"/>
    </source>
</evidence>
<evidence type="ECO:0000313" key="2">
    <source>
        <dbReference type="Proteomes" id="UP000887159"/>
    </source>
</evidence>